<protein>
    <submittedName>
        <fullName evidence="1">Uncharacterized protein</fullName>
    </submittedName>
</protein>
<reference evidence="1" key="2">
    <citation type="submission" date="2020-06" db="EMBL/GenBank/DDBJ databases">
        <authorList>
            <person name="Sheffer M."/>
        </authorList>
    </citation>
    <scope>NUCLEOTIDE SEQUENCE</scope>
</reference>
<accession>A0A8T0FWS0</accession>
<dbReference type="PANTHER" id="PTHR45823">
    <property type="entry name" value="T-SNARE COILED-COIL HOMOLOGY DOMAIN-CONTAINING PROTEIN"/>
    <property type="match status" value="1"/>
</dbReference>
<dbReference type="AlphaFoldDB" id="A0A8T0FWS0"/>
<gene>
    <name evidence="1" type="ORF">HNY73_000062</name>
</gene>
<organism evidence="1 2">
    <name type="scientific">Argiope bruennichi</name>
    <name type="common">Wasp spider</name>
    <name type="synonym">Aranea bruennichi</name>
    <dbReference type="NCBI Taxonomy" id="94029"/>
    <lineage>
        <taxon>Eukaryota</taxon>
        <taxon>Metazoa</taxon>
        <taxon>Ecdysozoa</taxon>
        <taxon>Arthropoda</taxon>
        <taxon>Chelicerata</taxon>
        <taxon>Arachnida</taxon>
        <taxon>Araneae</taxon>
        <taxon>Araneomorphae</taxon>
        <taxon>Entelegynae</taxon>
        <taxon>Araneoidea</taxon>
        <taxon>Araneidae</taxon>
        <taxon>Argiope</taxon>
    </lineage>
</organism>
<dbReference type="Proteomes" id="UP000807504">
    <property type="component" value="Unassembled WGS sequence"/>
</dbReference>
<reference evidence="1" key="1">
    <citation type="journal article" date="2020" name="bioRxiv">
        <title>Chromosome-level reference genome of the European wasp spider Argiope bruennichi: a resource for studies on range expansion and evolutionary adaptation.</title>
        <authorList>
            <person name="Sheffer M.M."/>
            <person name="Hoppe A."/>
            <person name="Krehenwinkel H."/>
            <person name="Uhl G."/>
            <person name="Kuss A.W."/>
            <person name="Jensen L."/>
            <person name="Jensen C."/>
            <person name="Gillespie R.G."/>
            <person name="Hoff K.J."/>
            <person name="Prost S."/>
        </authorList>
    </citation>
    <scope>NUCLEOTIDE SEQUENCE</scope>
</reference>
<evidence type="ECO:0000313" key="1">
    <source>
        <dbReference type="EMBL" id="KAF8795574.1"/>
    </source>
</evidence>
<dbReference type="EMBL" id="JABXBU010000001">
    <property type="protein sequence ID" value="KAF8795574.1"/>
    <property type="molecule type" value="Genomic_DNA"/>
</dbReference>
<dbReference type="PANTHER" id="PTHR45823:SF1">
    <property type="entry name" value="T-SNARE COILED-COIL HOMOLOGY DOMAIN-CONTAINING PROTEIN"/>
    <property type="match status" value="1"/>
</dbReference>
<evidence type="ECO:0000313" key="2">
    <source>
        <dbReference type="Proteomes" id="UP000807504"/>
    </source>
</evidence>
<comment type="caution">
    <text evidence="1">The sequence shown here is derived from an EMBL/GenBank/DDBJ whole genome shotgun (WGS) entry which is preliminary data.</text>
</comment>
<sequence length="321" mass="36007">MPLTTAMDEQLKSILVEIFVVVKESTNSAIADVKNSMEAAIAEVKESTDVAVTKVDAAVIEITKMSSGLEQVEKSIQDVRESTTTAVWEIKKRIQQLETKGVPKEEGATNDFDCPMGLEGISTVPETPPGPKIKTSIFDGKSAWNVYKMQFDMVAMANGWSDAAKAYNLAESLRGEAADRSGELLQEFASEIKWLSFIAFPDCPVDIRDTLALEYFVDAIRNPDIQTRVRLSDAKDLKSALMFSMKIDTAHLASEKSSSCPYRCCPGHYRRFKKKNSKTREALDDPISRWSEVQGIENQLLDVQERWTLQEELSRTNWDLY</sequence>
<name>A0A8T0FWS0_ARGBR</name>
<proteinExistence type="predicted"/>
<keyword evidence="2" id="KW-1185">Reference proteome</keyword>